<dbReference type="EMBL" id="JARVKF010000288">
    <property type="protein sequence ID" value="KAK9419782.1"/>
    <property type="molecule type" value="Genomic_DNA"/>
</dbReference>
<sequence length="143" mass="16043">MELLVDEKSALTKTNLRALILDPEVWKLLSPEQVAEVQKYWPGDSYNGDLSALASNDHLRHDIAQYQKALADGQHDAEWIKQAKEANKLRNERLDAEATQTGKNESGSEDDPNGKSEAKQDARTKGHGKKTDVDERDHVMYDG</sequence>
<feature type="region of interest" description="Disordered" evidence="1">
    <location>
        <begin position="90"/>
        <end position="143"/>
    </location>
</feature>
<gene>
    <name evidence="3" type="ORF">SUNI508_07031</name>
</gene>
<organism evidence="3 4">
    <name type="scientific">Seiridium unicorne</name>
    <dbReference type="NCBI Taxonomy" id="138068"/>
    <lineage>
        <taxon>Eukaryota</taxon>
        <taxon>Fungi</taxon>
        <taxon>Dikarya</taxon>
        <taxon>Ascomycota</taxon>
        <taxon>Pezizomycotina</taxon>
        <taxon>Sordariomycetes</taxon>
        <taxon>Xylariomycetidae</taxon>
        <taxon>Amphisphaeriales</taxon>
        <taxon>Sporocadaceae</taxon>
        <taxon>Seiridium</taxon>
    </lineage>
</organism>
<evidence type="ECO:0000259" key="2">
    <source>
        <dbReference type="Pfam" id="PF13919"/>
    </source>
</evidence>
<accession>A0ABR2UYL9</accession>
<name>A0ABR2UYL9_9PEZI</name>
<evidence type="ECO:0000313" key="4">
    <source>
        <dbReference type="Proteomes" id="UP001408356"/>
    </source>
</evidence>
<proteinExistence type="predicted"/>
<reference evidence="3 4" key="1">
    <citation type="journal article" date="2024" name="J. Plant Pathol.">
        <title>Sequence and assembly of the genome of Seiridium unicorne, isolate CBS 538.82, causal agent of cypress canker disease.</title>
        <authorList>
            <person name="Scali E."/>
            <person name="Rocca G.D."/>
            <person name="Danti R."/>
            <person name="Garbelotto M."/>
            <person name="Barberini S."/>
            <person name="Baroncelli R."/>
            <person name="Emiliani G."/>
        </authorList>
    </citation>
    <scope>NUCLEOTIDE SEQUENCE [LARGE SCALE GENOMIC DNA]</scope>
    <source>
        <strain evidence="3 4">BM-138-508</strain>
    </source>
</reference>
<dbReference type="Pfam" id="PF13919">
    <property type="entry name" value="ASXH"/>
    <property type="match status" value="1"/>
</dbReference>
<dbReference type="InterPro" id="IPR028020">
    <property type="entry name" value="ASX_DEUBAD_dom"/>
</dbReference>
<keyword evidence="4" id="KW-1185">Reference proteome</keyword>
<evidence type="ECO:0000256" key="1">
    <source>
        <dbReference type="SAM" id="MobiDB-lite"/>
    </source>
</evidence>
<feature type="compositionally biased region" description="Basic and acidic residues" evidence="1">
    <location>
        <begin position="112"/>
        <end position="143"/>
    </location>
</feature>
<evidence type="ECO:0000313" key="3">
    <source>
        <dbReference type="EMBL" id="KAK9419782.1"/>
    </source>
</evidence>
<feature type="domain" description="ASX DEUBAD" evidence="2">
    <location>
        <begin position="3"/>
        <end position="95"/>
    </location>
</feature>
<dbReference type="Proteomes" id="UP001408356">
    <property type="component" value="Unassembled WGS sequence"/>
</dbReference>
<protein>
    <submittedName>
        <fullName evidence="3">ASX DEUBAD domain-containing protein</fullName>
    </submittedName>
</protein>
<comment type="caution">
    <text evidence="3">The sequence shown here is derived from an EMBL/GenBank/DDBJ whole genome shotgun (WGS) entry which is preliminary data.</text>
</comment>